<dbReference type="Pfam" id="PF13637">
    <property type="entry name" value="Ank_4"/>
    <property type="match status" value="1"/>
</dbReference>
<keyword evidence="2" id="KW-0677">Repeat</keyword>
<comment type="caution">
    <text evidence="5">The sequence shown here is derived from an EMBL/GenBank/DDBJ whole genome shotgun (WGS) entry which is preliminary data.</text>
</comment>
<evidence type="ECO:0000256" key="3">
    <source>
        <dbReference type="ARBA" id="ARBA00038386"/>
    </source>
</evidence>
<dbReference type="Gene3D" id="1.25.40.20">
    <property type="entry name" value="Ankyrin repeat-containing domain"/>
    <property type="match status" value="1"/>
</dbReference>
<dbReference type="InterPro" id="IPR036770">
    <property type="entry name" value="Ankyrin_rpt-contain_sf"/>
</dbReference>
<gene>
    <name evidence="5" type="ORF">CVLEPA_LOCUS14270</name>
</gene>
<keyword evidence="1" id="KW-0217">Developmental protein</keyword>
<comment type="similarity">
    <text evidence="3">Belongs to the NRARP family.</text>
</comment>
<dbReference type="Proteomes" id="UP001642483">
    <property type="component" value="Unassembled WGS sequence"/>
</dbReference>
<evidence type="ECO:0008006" key="7">
    <source>
        <dbReference type="Google" id="ProtNLM"/>
    </source>
</evidence>
<accession>A0ABP0FU62</accession>
<evidence type="ECO:0000256" key="1">
    <source>
        <dbReference type="ARBA" id="ARBA00022473"/>
    </source>
</evidence>
<dbReference type="InterPro" id="IPR051226">
    <property type="entry name" value="PP1_Regulatory_Subunit"/>
</dbReference>
<proteinExistence type="inferred from homology"/>
<organism evidence="5 6">
    <name type="scientific">Clavelina lepadiformis</name>
    <name type="common">Light-bulb sea squirt</name>
    <name type="synonym">Ascidia lepadiformis</name>
    <dbReference type="NCBI Taxonomy" id="159417"/>
    <lineage>
        <taxon>Eukaryota</taxon>
        <taxon>Metazoa</taxon>
        <taxon>Chordata</taxon>
        <taxon>Tunicata</taxon>
        <taxon>Ascidiacea</taxon>
        <taxon>Aplousobranchia</taxon>
        <taxon>Clavelinidae</taxon>
        <taxon>Clavelina</taxon>
    </lineage>
</organism>
<keyword evidence="4" id="KW-0040">ANK repeat</keyword>
<dbReference type="PROSITE" id="PS50088">
    <property type="entry name" value="ANK_REPEAT"/>
    <property type="match status" value="1"/>
</dbReference>
<protein>
    <recommendedName>
        <fullName evidence="7">Protein phosphatase 1 regulatory subunit 12A</fullName>
    </recommendedName>
</protein>
<feature type="repeat" description="ANK" evidence="4">
    <location>
        <begin position="43"/>
        <end position="75"/>
    </location>
</feature>
<dbReference type="InterPro" id="IPR002110">
    <property type="entry name" value="Ankyrin_rpt"/>
</dbReference>
<evidence type="ECO:0000313" key="5">
    <source>
        <dbReference type="EMBL" id="CAK8683165.1"/>
    </source>
</evidence>
<sequence length="91" mass="10175">MDDNKRPLTAKEKRNEQLKRWENSVTDVESPVLQNLKPKVKFNDGAVFLAACSSGDLNEVQILLENGADINFANIDGLTALHQRLTPAERN</sequence>
<evidence type="ECO:0000256" key="4">
    <source>
        <dbReference type="PROSITE-ProRule" id="PRU00023"/>
    </source>
</evidence>
<name>A0ABP0FU62_CLALP</name>
<dbReference type="PANTHER" id="PTHR24179">
    <property type="entry name" value="PROTEIN PHOSPHATASE 1 REGULATORY SUBUNIT 12"/>
    <property type="match status" value="1"/>
</dbReference>
<dbReference type="PANTHER" id="PTHR24179:SF21">
    <property type="entry name" value="MYOSIN BINDING SUBUNIT, ISOFORM O"/>
    <property type="match status" value="1"/>
</dbReference>
<dbReference type="EMBL" id="CAWYQH010000097">
    <property type="protein sequence ID" value="CAK8683165.1"/>
    <property type="molecule type" value="Genomic_DNA"/>
</dbReference>
<reference evidence="5 6" key="1">
    <citation type="submission" date="2024-02" db="EMBL/GenBank/DDBJ databases">
        <authorList>
            <person name="Daric V."/>
            <person name="Darras S."/>
        </authorList>
    </citation>
    <scope>NUCLEOTIDE SEQUENCE [LARGE SCALE GENOMIC DNA]</scope>
</reference>
<evidence type="ECO:0000313" key="6">
    <source>
        <dbReference type="Proteomes" id="UP001642483"/>
    </source>
</evidence>
<evidence type="ECO:0000256" key="2">
    <source>
        <dbReference type="ARBA" id="ARBA00022737"/>
    </source>
</evidence>
<keyword evidence="6" id="KW-1185">Reference proteome</keyword>
<dbReference type="SUPFAM" id="SSF48403">
    <property type="entry name" value="Ankyrin repeat"/>
    <property type="match status" value="1"/>
</dbReference>